<evidence type="ECO:0000313" key="1">
    <source>
        <dbReference type="EMBL" id="KAF7775456.1"/>
    </source>
</evidence>
<evidence type="ECO:0000313" key="2">
    <source>
        <dbReference type="Proteomes" id="UP000016487"/>
    </source>
</evidence>
<reference evidence="1" key="1">
    <citation type="journal article" date="2012" name="J. Bacteriol.">
        <title>Genome sequences of type strains of seven species of the marine bacterium Pseudoalteromonas.</title>
        <authorList>
            <person name="Xie B.B."/>
            <person name="Shu Y.L."/>
            <person name="Qin Q.L."/>
            <person name="Rong J.C."/>
            <person name="Zhang X.Y."/>
            <person name="Chen X.L."/>
            <person name="Shi M."/>
            <person name="He H.L."/>
            <person name="Zhou B.C."/>
            <person name="Zhang Y.Z."/>
        </authorList>
    </citation>
    <scope>NUCLEOTIDE SEQUENCE</scope>
    <source>
        <strain evidence="1">DSM 8771</strain>
    </source>
</reference>
<gene>
    <name evidence="1" type="ORF">PCIT_a1651</name>
</gene>
<reference evidence="1" key="2">
    <citation type="submission" date="2015-03" db="EMBL/GenBank/DDBJ databases">
        <title>Genome sequence of Pseudoalteromonas citrea.</title>
        <authorList>
            <person name="Xie B.-B."/>
            <person name="Rong J.-C."/>
            <person name="Qin Q.-L."/>
            <person name="Zhang Y.-Z."/>
        </authorList>
    </citation>
    <scope>NUCLEOTIDE SEQUENCE</scope>
    <source>
        <strain evidence="1">DSM 8771</strain>
    </source>
</reference>
<protein>
    <submittedName>
        <fullName evidence="1">Uncharacterized protein</fullName>
    </submittedName>
</protein>
<dbReference type="Proteomes" id="UP000016487">
    <property type="component" value="Unassembled WGS sequence"/>
</dbReference>
<accession>A0AAD4AMK1</accession>
<organism evidence="1 2">
    <name type="scientific">Pseudoalteromonas citrea</name>
    <dbReference type="NCBI Taxonomy" id="43655"/>
    <lineage>
        <taxon>Bacteria</taxon>
        <taxon>Pseudomonadati</taxon>
        <taxon>Pseudomonadota</taxon>
        <taxon>Gammaproteobacteria</taxon>
        <taxon>Alteromonadales</taxon>
        <taxon>Pseudoalteromonadaceae</taxon>
        <taxon>Pseudoalteromonas</taxon>
    </lineage>
</organism>
<proteinExistence type="predicted"/>
<dbReference type="AlphaFoldDB" id="A0AAD4AMK1"/>
<name>A0AAD4AMK1_9GAMM</name>
<dbReference type="EMBL" id="AHBZ03000012">
    <property type="protein sequence ID" value="KAF7775456.1"/>
    <property type="molecule type" value="Genomic_DNA"/>
</dbReference>
<sequence>MHFSVGEHLLLACVLRYLVDFCKFYDGGFAFRNRSSIEFGVMPEMIVKNPSQRGAWSKVRCFT</sequence>
<comment type="caution">
    <text evidence="1">The sequence shown here is derived from an EMBL/GenBank/DDBJ whole genome shotgun (WGS) entry which is preliminary data.</text>
</comment>